<dbReference type="Proteomes" id="UP000242188">
    <property type="component" value="Unassembled WGS sequence"/>
</dbReference>
<evidence type="ECO:0000259" key="2">
    <source>
        <dbReference type="PROSITE" id="PS50119"/>
    </source>
</evidence>
<dbReference type="PANTHER" id="PTHR25462">
    <property type="entry name" value="BONUS, ISOFORM C-RELATED"/>
    <property type="match status" value="1"/>
</dbReference>
<dbReference type="Gene3D" id="2.120.10.30">
    <property type="entry name" value="TolB, C-terminal domain"/>
    <property type="match status" value="1"/>
</dbReference>
<dbReference type="PANTHER" id="PTHR25462:SF296">
    <property type="entry name" value="MEIOTIC P26, ISOFORM F"/>
    <property type="match status" value="1"/>
</dbReference>
<evidence type="ECO:0000313" key="4">
    <source>
        <dbReference type="Proteomes" id="UP000242188"/>
    </source>
</evidence>
<accession>A0A210Q4K5</accession>
<dbReference type="OrthoDB" id="6118092at2759"/>
<keyword evidence="4" id="KW-1185">Reference proteome</keyword>
<protein>
    <submittedName>
        <fullName evidence="3">E3 ubiquitin-protein ligase TRIM33</fullName>
    </submittedName>
</protein>
<dbReference type="InterPro" id="IPR000315">
    <property type="entry name" value="Znf_B-box"/>
</dbReference>
<dbReference type="CDD" id="cd19756">
    <property type="entry name" value="Bbox2"/>
    <property type="match status" value="1"/>
</dbReference>
<organism evidence="3 4">
    <name type="scientific">Mizuhopecten yessoensis</name>
    <name type="common">Japanese scallop</name>
    <name type="synonym">Patinopecten yessoensis</name>
    <dbReference type="NCBI Taxonomy" id="6573"/>
    <lineage>
        <taxon>Eukaryota</taxon>
        <taxon>Metazoa</taxon>
        <taxon>Spiralia</taxon>
        <taxon>Lophotrochozoa</taxon>
        <taxon>Mollusca</taxon>
        <taxon>Bivalvia</taxon>
        <taxon>Autobranchia</taxon>
        <taxon>Pteriomorphia</taxon>
        <taxon>Pectinida</taxon>
        <taxon>Pectinoidea</taxon>
        <taxon>Pectinidae</taxon>
        <taxon>Mizuhopecten</taxon>
    </lineage>
</organism>
<dbReference type="SUPFAM" id="SSF57845">
    <property type="entry name" value="B-box zinc-binding domain"/>
    <property type="match status" value="1"/>
</dbReference>
<evidence type="ECO:0000256" key="1">
    <source>
        <dbReference type="PROSITE-ProRule" id="PRU00024"/>
    </source>
</evidence>
<keyword evidence="1" id="KW-0862">Zinc</keyword>
<proteinExistence type="predicted"/>
<evidence type="ECO:0000313" key="3">
    <source>
        <dbReference type="EMBL" id="OWF43678.1"/>
    </source>
</evidence>
<dbReference type="AlphaFoldDB" id="A0A210Q4K5"/>
<dbReference type="GO" id="GO:0008270">
    <property type="term" value="F:zinc ion binding"/>
    <property type="evidence" value="ECO:0007669"/>
    <property type="project" value="UniProtKB-KW"/>
</dbReference>
<keyword evidence="1" id="KW-0863">Zinc-finger</keyword>
<name>A0A210Q4K5_MIZYE</name>
<dbReference type="PROSITE" id="PS50119">
    <property type="entry name" value="ZF_BBOX"/>
    <property type="match status" value="2"/>
</dbReference>
<dbReference type="EMBL" id="NEDP02005031">
    <property type="protein sequence ID" value="OWF43678.1"/>
    <property type="molecule type" value="Genomic_DNA"/>
</dbReference>
<feature type="domain" description="B box-type" evidence="2">
    <location>
        <begin position="74"/>
        <end position="111"/>
    </location>
</feature>
<keyword evidence="1" id="KW-0479">Metal-binding</keyword>
<dbReference type="Pfam" id="PF00643">
    <property type="entry name" value="zf-B_box"/>
    <property type="match status" value="1"/>
</dbReference>
<dbReference type="SUPFAM" id="SSF63829">
    <property type="entry name" value="Calcium-dependent phosphotriesterase"/>
    <property type="match status" value="1"/>
</dbReference>
<feature type="domain" description="B box-type" evidence="2">
    <location>
        <begin position="18"/>
        <end position="60"/>
    </location>
</feature>
<dbReference type="InterPro" id="IPR047153">
    <property type="entry name" value="TRIM45/56/19-like"/>
</dbReference>
<sequence length="549" mass="62544">MASRLSIRRAQVHVPNTCAWCESIQDVNWYCNDCHEALCDRCFEGHQRARKTRNDDVVPIKEAIKQDEVFIPDVCKTHRGKTCDLYCSDCDIAICAMCFTEKHKQHTFKNIEEEIGSQKHYMQDQLKILKSKFDHFDDNLSKRHEVSKSFIESVAVIRQHVLTQRLKLKAEVDSITDTILVELSSLVEEEEKSLKQDCQPHEKYIKEIKQLIRDVEQNTAKMSTTSLFELTGRLRTTIPLYNVATKSVIPRPPCFVSGTFNADQLKSMIGYIQVDKLKTEDIRYEKKEVDSRKVSQISTFQERKQSQINSICPIDDIHAWMSILGSTELIKVNKKGKVTESVKLDFVPRCLTLTNAEELLITCGSSLICILSKDRRVTRFTDISPLKAWGISVSDSDEVFVTTHTTTIQVLNMSGERIRNISCRGDGLSIVCLTTGNITVTTGYNILHCTEVIVINKSDQVIHKWSGELDNGQKVNETMHYNIARDGYDRIFVPDYQKNKVYVLSVNEGNAKCLLDKTHKVIEPVAVGVDRCGHVWIGCFDGTVHVMQL</sequence>
<dbReference type="Gene3D" id="3.30.160.60">
    <property type="entry name" value="Classic Zinc Finger"/>
    <property type="match status" value="1"/>
</dbReference>
<comment type="caution">
    <text evidence="3">The sequence shown here is derived from an EMBL/GenBank/DDBJ whole genome shotgun (WGS) entry which is preliminary data.</text>
</comment>
<dbReference type="SMART" id="SM00336">
    <property type="entry name" value="BBOX"/>
    <property type="match status" value="2"/>
</dbReference>
<gene>
    <name evidence="3" type="ORF">KP79_PYT24883</name>
</gene>
<dbReference type="InterPro" id="IPR011042">
    <property type="entry name" value="6-blade_b-propeller_TolB-like"/>
</dbReference>
<reference evidence="3 4" key="1">
    <citation type="journal article" date="2017" name="Nat. Ecol. Evol.">
        <title>Scallop genome provides insights into evolution of bilaterian karyotype and development.</title>
        <authorList>
            <person name="Wang S."/>
            <person name="Zhang J."/>
            <person name="Jiao W."/>
            <person name="Li J."/>
            <person name="Xun X."/>
            <person name="Sun Y."/>
            <person name="Guo X."/>
            <person name="Huan P."/>
            <person name="Dong B."/>
            <person name="Zhang L."/>
            <person name="Hu X."/>
            <person name="Sun X."/>
            <person name="Wang J."/>
            <person name="Zhao C."/>
            <person name="Wang Y."/>
            <person name="Wang D."/>
            <person name="Huang X."/>
            <person name="Wang R."/>
            <person name="Lv J."/>
            <person name="Li Y."/>
            <person name="Zhang Z."/>
            <person name="Liu B."/>
            <person name="Lu W."/>
            <person name="Hui Y."/>
            <person name="Liang J."/>
            <person name="Zhou Z."/>
            <person name="Hou R."/>
            <person name="Li X."/>
            <person name="Liu Y."/>
            <person name="Li H."/>
            <person name="Ning X."/>
            <person name="Lin Y."/>
            <person name="Zhao L."/>
            <person name="Xing Q."/>
            <person name="Dou J."/>
            <person name="Li Y."/>
            <person name="Mao J."/>
            <person name="Guo H."/>
            <person name="Dou H."/>
            <person name="Li T."/>
            <person name="Mu C."/>
            <person name="Jiang W."/>
            <person name="Fu Q."/>
            <person name="Fu X."/>
            <person name="Miao Y."/>
            <person name="Liu J."/>
            <person name="Yu Q."/>
            <person name="Li R."/>
            <person name="Liao H."/>
            <person name="Li X."/>
            <person name="Kong Y."/>
            <person name="Jiang Z."/>
            <person name="Chourrout D."/>
            <person name="Li R."/>
            <person name="Bao Z."/>
        </authorList>
    </citation>
    <scope>NUCLEOTIDE SEQUENCE [LARGE SCALE GENOMIC DNA]</scope>
    <source>
        <strain evidence="3 4">PY_sf001</strain>
    </source>
</reference>